<evidence type="ECO:0000256" key="2">
    <source>
        <dbReference type="ARBA" id="ARBA00005244"/>
    </source>
</evidence>
<evidence type="ECO:0000256" key="8">
    <source>
        <dbReference type="ARBA" id="ARBA00022884"/>
    </source>
</evidence>
<dbReference type="GO" id="GO:0004519">
    <property type="term" value="F:endonuclease activity"/>
    <property type="evidence" value="ECO:0007669"/>
    <property type="project" value="UniProtKB-UniRule"/>
</dbReference>
<comment type="cofactor">
    <cofactor evidence="1 13">
        <name>Mg(2+)</name>
        <dbReference type="ChEBI" id="CHEBI:18420"/>
    </cofactor>
</comment>
<comment type="subunit">
    <text evidence="12 13">Monomer. Binds crRNA and tracrRNA.</text>
</comment>
<keyword evidence="7 13" id="KW-0460">Magnesium</keyword>
<dbReference type="InterPro" id="IPR040555">
    <property type="entry name" value="Cas9_PI2"/>
</dbReference>
<feature type="coiled-coil region" evidence="14">
    <location>
        <begin position="505"/>
        <end position="533"/>
    </location>
</feature>
<feature type="binding site" evidence="13">
    <location>
        <position position="502"/>
    </location>
    <ligand>
        <name>Mg(2+)</name>
        <dbReference type="ChEBI" id="CHEBI:18420"/>
        <label>1</label>
    </ligand>
</feature>
<evidence type="ECO:0000256" key="13">
    <source>
        <dbReference type="HAMAP-Rule" id="MF_01480"/>
    </source>
</evidence>
<comment type="caution">
    <text evidence="16">The sequence shown here is derived from an EMBL/GenBank/DDBJ whole genome shotgun (WGS) entry which is preliminary data.</text>
</comment>
<keyword evidence="17" id="KW-1185">Reference proteome</keyword>
<name>A0A4R3KXU7_9FIRM</name>
<evidence type="ECO:0000313" key="16">
    <source>
        <dbReference type="EMBL" id="TCS90545.1"/>
    </source>
</evidence>
<gene>
    <name evidence="13" type="primary">cas9</name>
    <name evidence="16" type="ORF">EDD65_10486</name>
</gene>
<dbReference type="GO" id="GO:0051607">
    <property type="term" value="P:defense response to virus"/>
    <property type="evidence" value="ECO:0007669"/>
    <property type="project" value="UniProtKB-UniRule"/>
</dbReference>
<dbReference type="Pfam" id="PF18061">
    <property type="entry name" value="CRISPR_Cas9_WED"/>
    <property type="match status" value="1"/>
</dbReference>
<sequence>MGNVLGLDIGIASVGWSLINTDNNEIIDMGVRLFKSADASSNQQRREARSARRTLRRKRYRLQNVEELLSENGFSPPDTINLNPYELRVRGLKEKLTPEELYAALFHLAKRRGISYLDEMEDEGKNLDQSLKINKELSKEKFPCEIQLERLEKYGKVRGIIEVENEDSEEILINVFTTSSYEREAIAILGQQKKYYPQIDDEFIKKYTDIITRKREFYVGPGDEKNRTNYGIYKTDGTTIESIFEELIGRCSIYPDQRRAPASSFTAQEFNLLNDLNNITVEGRKLTEEEKKNIVEDILSSNNVRIMTIIKKNTGLDDINDIKGFRIDKNGKPEFHTFEVERKIKKFLKVTSINYEEYDIEKKDRLAEVLSLSMDYKTLKKKCNEEFPEFTDEDVQMLFTYLQSNKSAYARWHSFSLKIMREMRKELYSESKNQMNILTEKGIKKNIQDSFKGYKYIPVGFLNEEIYNPVVRRSVNQSIRIVNAIIKKYGDLEAIVIEMPRETNEKEQRKKLNDIQKQNEKEKNEAINRARNEYGITETQLHGQKELVTKIRLWYQQDGKCMYTGKVISIDDLVNNPNTFEIDHIVPKSISLDDSLNNKVLVYSYANQLKGQRTPFGAFYVSSKEINYDEIKQRASKLLKNKKINKIKYDLLTFEEDINKYDVRQKFISRNLNDTRYASKVILNGLQEFMKAKGKDTQIHVIRGKFTYQLRKRWGIEKDRDKSFEHHGVDATIVAATYMLGQSEGTIRNPFLQQLGRYDKKLWKVISNKEYDKEVYRLPWQGFIADLDKAVNKIKYSHKIDTKVNRAIADATLYSTRRVNGEDYVVKKYKNIYDNAVAKSVIKLIKKDLKKFEDPNESEILMRKHDPKTFEKLVKIIDEYEGENPNPFEAYRREHGYIRKYSKKGNGPVVKDIKYLSNKLGEHIELTKMKNVSDDKKVILLSLKPFRTDVYYNQETGDYKNLGIKYNDISFKEGKYILEDKVYSQMKGGLGIDESYEFLFSLYENDIVGITYKDEPEVEHRYRFLSSISGSPNRIEVKPIDKKEFKPRNKPTIGKKVLRFSKYHTDILGNIFNVTGERLKLEFTVDNINDL</sequence>
<keyword evidence="10 13" id="KW-0238">DNA-binding</keyword>
<feature type="binding site" evidence="13">
    <location>
        <position position="8"/>
    </location>
    <ligand>
        <name>Mg(2+)</name>
        <dbReference type="ChEBI" id="CHEBI:18420"/>
        <label>2</label>
    </ligand>
</feature>
<evidence type="ECO:0000256" key="11">
    <source>
        <dbReference type="ARBA" id="ARBA00023211"/>
    </source>
</evidence>
<evidence type="ECO:0000256" key="5">
    <source>
        <dbReference type="ARBA" id="ARBA00022759"/>
    </source>
</evidence>
<dbReference type="PROSITE" id="PS51749">
    <property type="entry name" value="HNH_CAS9"/>
    <property type="match status" value="1"/>
</dbReference>
<dbReference type="Pfam" id="PF18541">
    <property type="entry name" value="RuvC_III"/>
    <property type="match status" value="1"/>
</dbReference>
<dbReference type="GO" id="GO:0016787">
    <property type="term" value="F:hydrolase activity"/>
    <property type="evidence" value="ECO:0007669"/>
    <property type="project" value="UniProtKB-KW"/>
</dbReference>
<evidence type="ECO:0000256" key="7">
    <source>
        <dbReference type="ARBA" id="ARBA00022842"/>
    </source>
</evidence>
<dbReference type="Pfam" id="PF18070">
    <property type="entry name" value="Cas9_PI2"/>
    <property type="match status" value="1"/>
</dbReference>
<dbReference type="AlphaFoldDB" id="A0A4R3KXU7"/>
<dbReference type="InterPro" id="IPR036397">
    <property type="entry name" value="RNaseH_sf"/>
</dbReference>
<feature type="binding site" evidence="13">
    <location>
        <position position="502"/>
    </location>
    <ligand>
        <name>Mg(2+)</name>
        <dbReference type="ChEBI" id="CHEBI:18420"/>
        <label>2</label>
    </ligand>
</feature>
<dbReference type="InterPro" id="IPR033114">
    <property type="entry name" value="HNH_CAS9"/>
</dbReference>
<evidence type="ECO:0000313" key="17">
    <source>
        <dbReference type="Proteomes" id="UP000294567"/>
    </source>
</evidence>
<reference evidence="16 17" key="1">
    <citation type="submission" date="2019-03" db="EMBL/GenBank/DDBJ databases">
        <title>Genomic Encyclopedia of Type Strains, Phase IV (KMG-IV): sequencing the most valuable type-strain genomes for metagenomic binning, comparative biology and taxonomic classification.</title>
        <authorList>
            <person name="Goeker M."/>
        </authorList>
    </citation>
    <scope>NUCLEOTIDE SEQUENCE [LARGE SCALE GENOMIC DNA]</scope>
    <source>
        <strain evidence="16 17">DSM 26752</strain>
    </source>
</reference>
<comment type="similarity">
    <text evidence="2">Belongs to the CRISPR-associated protein Cas9 family. Subtype II-A subfamily.</text>
</comment>
<dbReference type="Proteomes" id="UP000294567">
    <property type="component" value="Unassembled WGS sequence"/>
</dbReference>
<dbReference type="InterPro" id="IPR041383">
    <property type="entry name" value="RuvC_III"/>
</dbReference>
<feature type="binding site" evidence="13">
    <location>
        <position position="498"/>
    </location>
    <ligand>
        <name>Mg(2+)</name>
        <dbReference type="ChEBI" id="CHEBI:18420"/>
        <label>1</label>
    </ligand>
</feature>
<dbReference type="EMBL" id="SMAE01000004">
    <property type="protein sequence ID" value="TCS90545.1"/>
    <property type="molecule type" value="Genomic_DNA"/>
</dbReference>
<keyword evidence="8 13" id="KW-0694">RNA-binding</keyword>
<feature type="active site" description="For RuvC-like nuclease domain" evidence="13">
    <location>
        <position position="8"/>
    </location>
</feature>
<dbReference type="GO" id="GO:0046872">
    <property type="term" value="F:metal ion binding"/>
    <property type="evidence" value="ECO:0007669"/>
    <property type="project" value="UniProtKB-UniRule"/>
</dbReference>
<evidence type="ECO:0000256" key="10">
    <source>
        <dbReference type="ARBA" id="ARBA00023125"/>
    </source>
</evidence>
<dbReference type="GO" id="GO:0003677">
    <property type="term" value="F:DNA binding"/>
    <property type="evidence" value="ECO:0007669"/>
    <property type="project" value="UniProtKB-UniRule"/>
</dbReference>
<feature type="binding site" evidence="13">
    <location>
        <position position="727"/>
    </location>
    <ligand>
        <name>Mg(2+)</name>
        <dbReference type="ChEBI" id="CHEBI:18420"/>
        <label>2</label>
    </ligand>
</feature>
<dbReference type="GO" id="GO:0043571">
    <property type="term" value="P:maintenance of CRISPR repeat elements"/>
    <property type="evidence" value="ECO:0007669"/>
    <property type="project" value="UniProtKB-UniRule"/>
</dbReference>
<dbReference type="RefSeq" id="WP_132026833.1">
    <property type="nucleotide sequence ID" value="NZ_CP068564.1"/>
</dbReference>
<dbReference type="NCBIfam" id="TIGR01865">
    <property type="entry name" value="cas_Csn1"/>
    <property type="match status" value="1"/>
</dbReference>
<keyword evidence="11" id="KW-0464">Manganese</keyword>
<protein>
    <recommendedName>
        <fullName evidence="13">CRISPR-associated endonuclease Cas9</fullName>
        <ecNumber evidence="13">3.1.-.-</ecNumber>
    </recommendedName>
</protein>
<feature type="binding site" evidence="13">
    <location>
        <position position="8"/>
    </location>
    <ligand>
        <name>Mg(2+)</name>
        <dbReference type="ChEBI" id="CHEBI:18420"/>
        <label>1</label>
    </ligand>
</feature>
<dbReference type="InterPro" id="IPR028629">
    <property type="entry name" value="Cas9"/>
</dbReference>
<dbReference type="InterPro" id="IPR040656">
    <property type="entry name" value="Cas9_WED_dom"/>
</dbReference>
<dbReference type="GO" id="GO:0003723">
    <property type="term" value="F:RNA binding"/>
    <property type="evidence" value="ECO:0007669"/>
    <property type="project" value="UniProtKB-UniRule"/>
</dbReference>
<feature type="active site" description="Proton acceptor for HNH nuclease domain" evidence="13">
    <location>
        <position position="584"/>
    </location>
</feature>
<proteinExistence type="inferred from homology"/>
<keyword evidence="6 13" id="KW-0378">Hydrolase</keyword>
<evidence type="ECO:0000256" key="3">
    <source>
        <dbReference type="ARBA" id="ARBA00022722"/>
    </source>
</evidence>
<dbReference type="HAMAP" id="MF_01480">
    <property type="entry name" value="Cas9"/>
    <property type="match status" value="1"/>
</dbReference>
<comment type="domain">
    <text evidence="13">Has 2 endonuclease domains. The discontinuous RuvC-like domain cleaves the target DNA noncomplementary to crRNA while the HNH nuclease domain cleaves the target DNA complementary to crRNA.</text>
</comment>
<comment type="function">
    <text evidence="13">CRISPR (clustered regularly interspaced short palindromic repeat) is an adaptive immune system that provides protection against mobile genetic elements (viruses, transposable elements and conjugative plasmids). CRISPR clusters contain spacers, sequences complementary to antecedent mobile elements, and target invading nucleic acids. CRISPR clusters are transcribed and processed into CRISPR RNA (crRNA). In type II CRISPR systems correct processing of pre-crRNA requires a trans-encoded small RNA (tracrRNA), endogenous ribonuclease 3 (rnc) and this protein. The tracrRNA serves as a guide for ribonuclease 3-aided processing of pre-crRNA. Subsequently Cas9/crRNA/tracrRNA endonucleolytically cleaves linear or circular dsDNA target complementary to the spacer; Cas9 is inactive in the absence of the 2 guide RNAs (gRNA). Cas9 recognizes the protospacer adjacent motif (PAM) in the CRISPR repeat sequences to help distinguish self versus nonself, as targets within the bacterial CRISPR locus do not have PAMs. PAM recognition is also required for catalytic activity.</text>
</comment>
<keyword evidence="9 13" id="KW-0051">Antiviral defense</keyword>
<keyword evidence="14" id="KW-0175">Coiled coil</keyword>
<keyword evidence="4 13" id="KW-0479">Metal-binding</keyword>
<keyword evidence="5 13" id="KW-0255">Endonuclease</keyword>
<evidence type="ECO:0000256" key="14">
    <source>
        <dbReference type="SAM" id="Coils"/>
    </source>
</evidence>
<evidence type="ECO:0000256" key="6">
    <source>
        <dbReference type="ARBA" id="ARBA00022801"/>
    </source>
</evidence>
<evidence type="ECO:0000256" key="1">
    <source>
        <dbReference type="ARBA" id="ARBA00001946"/>
    </source>
</evidence>
<feature type="domain" description="HNH Cas9-type" evidence="15">
    <location>
        <begin position="505"/>
        <end position="672"/>
    </location>
</feature>
<evidence type="ECO:0000256" key="4">
    <source>
        <dbReference type="ARBA" id="ARBA00022723"/>
    </source>
</evidence>
<comment type="similarity">
    <text evidence="13">Belongs to the CRISPR-associated Cas9 family.</text>
</comment>
<evidence type="ECO:0000259" key="15">
    <source>
        <dbReference type="PROSITE" id="PS51749"/>
    </source>
</evidence>
<evidence type="ECO:0000256" key="12">
    <source>
        <dbReference type="ARBA" id="ARBA00046380"/>
    </source>
</evidence>
<dbReference type="EC" id="3.1.-.-" evidence="13"/>
<evidence type="ECO:0000256" key="9">
    <source>
        <dbReference type="ARBA" id="ARBA00023118"/>
    </source>
</evidence>
<dbReference type="InterPro" id="IPR003615">
    <property type="entry name" value="HNH_nuc"/>
</dbReference>
<dbReference type="OrthoDB" id="9757607at2"/>
<organism evidence="16 17">
    <name type="scientific">Keratinibaculum paraultunense</name>
    <dbReference type="NCBI Taxonomy" id="1278232"/>
    <lineage>
        <taxon>Bacteria</taxon>
        <taxon>Bacillati</taxon>
        <taxon>Bacillota</taxon>
        <taxon>Tissierellia</taxon>
        <taxon>Tissierellales</taxon>
        <taxon>Tepidimicrobiaceae</taxon>
        <taxon>Keratinibaculum</taxon>
    </lineage>
</organism>
<dbReference type="Pfam" id="PF13395">
    <property type="entry name" value="HNH_4"/>
    <property type="match status" value="1"/>
</dbReference>
<dbReference type="Gene3D" id="3.30.420.10">
    <property type="entry name" value="Ribonuclease H-like superfamily/Ribonuclease H"/>
    <property type="match status" value="3"/>
</dbReference>
<keyword evidence="3 13" id="KW-0540">Nuclease</keyword>
<accession>A0A4R3KXU7</accession>